<keyword evidence="1" id="KW-0812">Transmembrane</keyword>
<dbReference type="InterPro" id="IPR021560">
    <property type="entry name" value="DUF3021"/>
</dbReference>
<evidence type="ECO:0000256" key="1">
    <source>
        <dbReference type="SAM" id="Phobius"/>
    </source>
</evidence>
<dbReference type="AlphaFoldDB" id="A0A2Z5Y2F1"/>
<evidence type="ECO:0000313" key="3">
    <source>
        <dbReference type="Proteomes" id="UP000269226"/>
    </source>
</evidence>
<organism evidence="2 3">
    <name type="scientific">Melissococcus plutonius</name>
    <dbReference type="NCBI Taxonomy" id="33970"/>
    <lineage>
        <taxon>Bacteria</taxon>
        <taxon>Bacillati</taxon>
        <taxon>Bacillota</taxon>
        <taxon>Bacilli</taxon>
        <taxon>Lactobacillales</taxon>
        <taxon>Enterococcaceae</taxon>
        <taxon>Melissococcus</taxon>
    </lineage>
</organism>
<feature type="transmembrane region" description="Helical" evidence="1">
    <location>
        <begin position="30"/>
        <end position="52"/>
    </location>
</feature>
<dbReference type="RefSeq" id="WP_015694960.1">
    <property type="nucleotide sequence ID" value="NZ_AP018492.1"/>
</dbReference>
<proteinExistence type="predicted"/>
<accession>A0A2Z5Y2F1</accession>
<sequence>MKWRTKIASSLGIGSFIYLALIYFNGSTVVTHKTITMVFLISIFTGVTISIFEVERISFLTSLIIHYSVITLFVCILYRINYPIQNFTHLILSIAVVYFVAYSVVIFQNKLIVRELNHDLKKNQRDKS</sequence>
<evidence type="ECO:0008006" key="4">
    <source>
        <dbReference type="Google" id="ProtNLM"/>
    </source>
</evidence>
<protein>
    <recommendedName>
        <fullName evidence="4">DUF3021 domain-containing protein</fullName>
    </recommendedName>
</protein>
<feature type="transmembrane region" description="Helical" evidence="1">
    <location>
        <begin position="7"/>
        <end position="24"/>
    </location>
</feature>
<keyword evidence="1" id="KW-1133">Transmembrane helix</keyword>
<keyword evidence="1" id="KW-0472">Membrane</keyword>
<dbReference type="EMBL" id="AP018492">
    <property type="protein sequence ID" value="BBC61025.1"/>
    <property type="molecule type" value="Genomic_DNA"/>
</dbReference>
<feature type="transmembrane region" description="Helical" evidence="1">
    <location>
        <begin position="59"/>
        <end position="80"/>
    </location>
</feature>
<evidence type="ECO:0000313" key="2">
    <source>
        <dbReference type="EMBL" id="BBC61025.1"/>
    </source>
</evidence>
<reference evidence="2 3" key="1">
    <citation type="submission" date="2018-01" db="EMBL/GenBank/DDBJ databases">
        <title>Whole genome sequence of Melissococcus plutonius DAT561.</title>
        <authorList>
            <person name="Okumura K."/>
            <person name="Takamatsu D."/>
            <person name="Okura M."/>
        </authorList>
    </citation>
    <scope>NUCLEOTIDE SEQUENCE [LARGE SCALE GENOMIC DNA]</scope>
    <source>
        <strain evidence="2 3">DAT561</strain>
    </source>
</reference>
<dbReference type="GeneID" id="57043463"/>
<dbReference type="Proteomes" id="UP000269226">
    <property type="component" value="Chromosome"/>
</dbReference>
<gene>
    <name evidence="2" type="ORF">DAT561_0913</name>
</gene>
<feature type="transmembrane region" description="Helical" evidence="1">
    <location>
        <begin position="86"/>
        <end position="107"/>
    </location>
</feature>
<name>A0A2Z5Y2F1_9ENTE</name>
<dbReference type="Pfam" id="PF11457">
    <property type="entry name" value="DUF3021"/>
    <property type="match status" value="1"/>
</dbReference>